<keyword evidence="2" id="KW-1185">Reference proteome</keyword>
<gene>
    <name evidence="1" type="ORF">VMF7928_00712</name>
</gene>
<dbReference type="RefSeq" id="WP_237360104.1">
    <property type="nucleotide sequence ID" value="NZ_CAKLDM010000001.1"/>
</dbReference>
<dbReference type="Proteomes" id="UP000838748">
    <property type="component" value="Unassembled WGS sequence"/>
</dbReference>
<organism evidence="1 2">
    <name type="scientific">Vibrio marisflavi CECT 7928</name>
    <dbReference type="NCBI Taxonomy" id="634439"/>
    <lineage>
        <taxon>Bacteria</taxon>
        <taxon>Pseudomonadati</taxon>
        <taxon>Pseudomonadota</taxon>
        <taxon>Gammaproteobacteria</taxon>
        <taxon>Vibrionales</taxon>
        <taxon>Vibrionaceae</taxon>
        <taxon>Vibrio</taxon>
    </lineage>
</organism>
<proteinExistence type="predicted"/>
<dbReference type="EMBL" id="CAKLDM010000001">
    <property type="protein sequence ID" value="CAH0536822.1"/>
    <property type="molecule type" value="Genomic_DNA"/>
</dbReference>
<sequence length="290" mass="33683">MRINRSEFLGAALRVNSHKLAEAFRNRTFIYGTTGNGSIVGEFIKKMGSKAKVELNIYDPGRRINEYIKNNHQMMDLYYGQAGTSLHELRDPIIAEFVHYTMKFQGTFDANTSGRESYLKSFYTKIEGWDKSTPSKDTYNGLTATQEMSRIIRWGVYMYGGTIIFEGKDVFYSQVFDRNAPRVGDTDLEARELFEYFTPNKSNVSFGKGSVIFHWEGREIVPTQSHFLENWVWAPNQTHSFKNHGKNIDRNSLLPIWNNFLPRNSHNGLRGQKKFRELARLQIQKNMFLN</sequence>
<reference evidence="1" key="1">
    <citation type="submission" date="2021-11" db="EMBL/GenBank/DDBJ databases">
        <authorList>
            <person name="Rodrigo-Torres L."/>
            <person name="Arahal R. D."/>
            <person name="Lucena T."/>
        </authorList>
    </citation>
    <scope>NUCLEOTIDE SEQUENCE</scope>
    <source>
        <strain evidence="1">CECT 7928</strain>
    </source>
</reference>
<comment type="caution">
    <text evidence="1">The sequence shown here is derived from an EMBL/GenBank/DDBJ whole genome shotgun (WGS) entry which is preliminary data.</text>
</comment>
<evidence type="ECO:0000313" key="1">
    <source>
        <dbReference type="EMBL" id="CAH0536822.1"/>
    </source>
</evidence>
<accession>A0ABM9A027</accession>
<name>A0ABM9A027_9VIBR</name>
<protein>
    <submittedName>
        <fullName evidence="1">Uncharacterized protein</fullName>
    </submittedName>
</protein>
<evidence type="ECO:0000313" key="2">
    <source>
        <dbReference type="Proteomes" id="UP000838748"/>
    </source>
</evidence>